<keyword evidence="5 7" id="KW-1133">Transmembrane helix</keyword>
<evidence type="ECO:0000259" key="8">
    <source>
        <dbReference type="Pfam" id="PF01545"/>
    </source>
</evidence>
<dbReference type="RefSeq" id="XP_034263927.2">
    <property type="nucleotide sequence ID" value="XM_034408036.2"/>
</dbReference>
<dbReference type="GO" id="GO:0006882">
    <property type="term" value="P:intracellular zinc ion homeostasis"/>
    <property type="evidence" value="ECO:0007669"/>
    <property type="project" value="TreeGrafter"/>
</dbReference>
<dbReference type="Pfam" id="PF01545">
    <property type="entry name" value="Cation_efflux"/>
    <property type="match status" value="1"/>
</dbReference>
<keyword evidence="3 7" id="KW-0812">Transmembrane</keyword>
<reference evidence="10" key="1">
    <citation type="submission" date="2025-08" db="UniProtKB">
        <authorList>
            <consortium name="RefSeq"/>
        </authorList>
    </citation>
    <scope>IDENTIFICATION</scope>
    <source>
        <tissue evidence="10">Blood</tissue>
    </source>
</reference>
<comment type="subcellular location">
    <subcellularLocation>
        <location evidence="1">Membrane</location>
        <topology evidence="1">Multi-pass membrane protein</topology>
    </subcellularLocation>
</comment>
<dbReference type="GO" id="GO:0005794">
    <property type="term" value="C:Golgi apparatus"/>
    <property type="evidence" value="ECO:0007669"/>
    <property type="project" value="TreeGrafter"/>
</dbReference>
<dbReference type="KEGG" id="pgut:117659989"/>
<accession>A0A6P9AYH6</accession>
<evidence type="ECO:0000256" key="6">
    <source>
        <dbReference type="ARBA" id="ARBA00023136"/>
    </source>
</evidence>
<organism evidence="9 10">
    <name type="scientific">Pantherophis guttatus</name>
    <name type="common">Corn snake</name>
    <name type="synonym">Elaphe guttata</name>
    <dbReference type="NCBI Taxonomy" id="94885"/>
    <lineage>
        <taxon>Eukaryota</taxon>
        <taxon>Metazoa</taxon>
        <taxon>Chordata</taxon>
        <taxon>Craniata</taxon>
        <taxon>Vertebrata</taxon>
        <taxon>Euteleostomi</taxon>
        <taxon>Lepidosauria</taxon>
        <taxon>Squamata</taxon>
        <taxon>Bifurcata</taxon>
        <taxon>Unidentata</taxon>
        <taxon>Episquamata</taxon>
        <taxon>Toxicofera</taxon>
        <taxon>Serpentes</taxon>
        <taxon>Colubroidea</taxon>
        <taxon>Colubridae</taxon>
        <taxon>Colubrinae</taxon>
        <taxon>Pantherophis</taxon>
    </lineage>
</organism>
<gene>
    <name evidence="10" type="primary">LOC117659989</name>
</gene>
<dbReference type="InParanoid" id="A0A6P9AYH6"/>
<evidence type="ECO:0000256" key="2">
    <source>
        <dbReference type="ARBA" id="ARBA00008873"/>
    </source>
</evidence>
<dbReference type="InterPro" id="IPR027469">
    <property type="entry name" value="Cation_efflux_TMD_sf"/>
</dbReference>
<feature type="transmembrane region" description="Helical" evidence="7">
    <location>
        <begin position="26"/>
        <end position="44"/>
    </location>
</feature>
<evidence type="ECO:0000256" key="7">
    <source>
        <dbReference type="SAM" id="Phobius"/>
    </source>
</evidence>
<comment type="similarity">
    <text evidence="2">Belongs to the cation diffusion facilitator (CDF) transporter (TC 2.A.4) family. SLC30A subfamily.</text>
</comment>
<evidence type="ECO:0000256" key="3">
    <source>
        <dbReference type="ARBA" id="ARBA00022692"/>
    </source>
</evidence>
<dbReference type="InterPro" id="IPR058533">
    <property type="entry name" value="Cation_efflux_TM"/>
</dbReference>
<evidence type="ECO:0000256" key="5">
    <source>
        <dbReference type="ARBA" id="ARBA00022989"/>
    </source>
</evidence>
<keyword evidence="4" id="KW-0862">Zinc</keyword>
<dbReference type="Gene3D" id="1.20.1510.10">
    <property type="entry name" value="Cation efflux protein transmembrane domain"/>
    <property type="match status" value="1"/>
</dbReference>
<feature type="transmembrane region" description="Helical" evidence="7">
    <location>
        <begin position="212"/>
        <end position="236"/>
    </location>
</feature>
<dbReference type="Proteomes" id="UP001652622">
    <property type="component" value="Unplaced"/>
</dbReference>
<feature type="transmembrane region" description="Helical" evidence="7">
    <location>
        <begin position="51"/>
        <end position="72"/>
    </location>
</feature>
<dbReference type="PANTHER" id="PTHR45820">
    <property type="entry name" value="FI23527P1"/>
    <property type="match status" value="1"/>
</dbReference>
<dbReference type="GO" id="GO:0010312">
    <property type="term" value="P:detoxification of zinc ion"/>
    <property type="evidence" value="ECO:0007669"/>
    <property type="project" value="TreeGrafter"/>
</dbReference>
<name>A0A6P9AYH6_PANGU</name>
<feature type="transmembrane region" description="Helical" evidence="7">
    <location>
        <begin position="272"/>
        <end position="293"/>
    </location>
</feature>
<dbReference type="SUPFAM" id="SSF161111">
    <property type="entry name" value="Cation efflux protein transmembrane domain-like"/>
    <property type="match status" value="1"/>
</dbReference>
<sequence length="417" mass="45411">MAPHLRKASGTPLAFLPSWLVGSPDFPMGQLYLLVALFLAEMVGSRVTASLLLQTCAFHTLEGALALTVRVMDARLGTEGTYASWKNTFGWSRAPVAGTLVSGVLLSALCVALVAEGLRRLAEPQLTQHPLALMGMGALAIPIHLAREGLPWKAPAKMDVGPCCSRHRPVPTAKQETEDLLGHGSSTNSQPWLVKEKEGNTASAAGPWRTLYLGWMVACFGPVAVFLHSLTIHLWWTPCLGHDATCLDPCPKNPCQSWGTSDVLPPLSVDCWLLYLDPGLAMLVAVAFLGLIWPTLRASALVLLQAMPEDLDLWLLERHLHATEGVAAVRELRIWQLDGCSRLVATAHVVCLDVASFEPVIQRVKQVFCEHGIHAVTVEPNLGMDPNKERWEESGQGPLKRQLCPNPAEMLEFETCV</sequence>
<proteinExistence type="inferred from homology"/>
<feature type="transmembrane region" description="Helical" evidence="7">
    <location>
        <begin position="92"/>
        <end position="115"/>
    </location>
</feature>
<dbReference type="GO" id="GO:0016020">
    <property type="term" value="C:membrane"/>
    <property type="evidence" value="ECO:0007669"/>
    <property type="project" value="UniProtKB-SubCell"/>
</dbReference>
<dbReference type="OMA" id="FGWVRAR"/>
<dbReference type="GO" id="GO:0005783">
    <property type="term" value="C:endoplasmic reticulum"/>
    <property type="evidence" value="ECO:0007669"/>
    <property type="project" value="TreeGrafter"/>
</dbReference>
<protein>
    <submittedName>
        <fullName evidence="10">Proton-coupled zinc antiporter SLC30A1-like</fullName>
    </submittedName>
</protein>
<keyword evidence="6 7" id="KW-0472">Membrane</keyword>
<evidence type="ECO:0000313" key="10">
    <source>
        <dbReference type="RefSeq" id="XP_034263927.2"/>
    </source>
</evidence>
<dbReference type="PANTHER" id="PTHR45820:SF1">
    <property type="entry name" value="PROTON-COUPLED ZINC ANTIPORTER SLC30A1"/>
    <property type="match status" value="1"/>
</dbReference>
<evidence type="ECO:0000256" key="1">
    <source>
        <dbReference type="ARBA" id="ARBA00004141"/>
    </source>
</evidence>
<evidence type="ECO:0000256" key="4">
    <source>
        <dbReference type="ARBA" id="ARBA00022833"/>
    </source>
</evidence>
<dbReference type="GeneID" id="117659989"/>
<feature type="domain" description="Cation efflux protein transmembrane" evidence="8">
    <location>
        <begin position="33"/>
        <end position="228"/>
    </location>
</feature>
<dbReference type="GO" id="GO:0005385">
    <property type="term" value="F:zinc ion transmembrane transporter activity"/>
    <property type="evidence" value="ECO:0007669"/>
    <property type="project" value="TreeGrafter"/>
</dbReference>
<dbReference type="AlphaFoldDB" id="A0A6P9AYH6"/>
<keyword evidence="9" id="KW-1185">Reference proteome</keyword>
<evidence type="ECO:0000313" key="9">
    <source>
        <dbReference type="Proteomes" id="UP001652622"/>
    </source>
</evidence>
<dbReference type="GO" id="GO:0019855">
    <property type="term" value="F:calcium channel inhibitor activity"/>
    <property type="evidence" value="ECO:0007669"/>
    <property type="project" value="TreeGrafter"/>
</dbReference>